<dbReference type="EMBL" id="KZ293448">
    <property type="protein sequence ID" value="PBK65017.1"/>
    <property type="molecule type" value="Genomic_DNA"/>
</dbReference>
<dbReference type="InterPro" id="IPR009027">
    <property type="entry name" value="Ribosomal_bL9/RNase_H1_N"/>
</dbReference>
<dbReference type="SUPFAM" id="SSF55658">
    <property type="entry name" value="L9 N-domain-like"/>
    <property type="match status" value="1"/>
</dbReference>
<protein>
    <recommendedName>
        <fullName evidence="2">Ribonuclease H1 N-terminal domain-containing protein</fullName>
    </recommendedName>
</protein>
<reference evidence="4" key="1">
    <citation type="journal article" date="2017" name="Nat. Ecol. Evol.">
        <title>Genome expansion and lineage-specific genetic innovations in the forest pathogenic fungi Armillaria.</title>
        <authorList>
            <person name="Sipos G."/>
            <person name="Prasanna A.N."/>
            <person name="Walter M.C."/>
            <person name="O'Connor E."/>
            <person name="Balint B."/>
            <person name="Krizsan K."/>
            <person name="Kiss B."/>
            <person name="Hess J."/>
            <person name="Varga T."/>
            <person name="Slot J."/>
            <person name="Riley R."/>
            <person name="Boka B."/>
            <person name="Rigling D."/>
            <person name="Barry K."/>
            <person name="Lee J."/>
            <person name="Mihaltcheva S."/>
            <person name="LaButti K."/>
            <person name="Lipzen A."/>
            <person name="Waldron R."/>
            <person name="Moloney N.M."/>
            <person name="Sperisen C."/>
            <person name="Kredics L."/>
            <person name="Vagvoelgyi C."/>
            <person name="Patrignani A."/>
            <person name="Fitzpatrick D."/>
            <person name="Nagy I."/>
            <person name="Doyle S."/>
            <person name="Anderson J.B."/>
            <person name="Grigoriev I.V."/>
            <person name="Gueldener U."/>
            <person name="Muensterkoetter M."/>
            <person name="Nagy L.G."/>
        </authorList>
    </citation>
    <scope>NUCLEOTIDE SEQUENCE [LARGE SCALE GENOMIC DNA]</scope>
    <source>
        <strain evidence="4">28-4</strain>
    </source>
</reference>
<evidence type="ECO:0000313" key="4">
    <source>
        <dbReference type="Proteomes" id="UP000218334"/>
    </source>
</evidence>
<dbReference type="InterPro" id="IPR011320">
    <property type="entry name" value="RNase_H1_N"/>
</dbReference>
<keyword evidence="4" id="KW-1185">Reference proteome</keyword>
<gene>
    <name evidence="3" type="ORF">ARMSODRAFT_1022719</name>
</gene>
<sequence length="268" mass="29701">MPNLHVTRPDSRRLSDGSMEMILLSDSGSDSSDLEIWLSAEGDSDEETQPLRLSTQNSNDEADSVVSEAPSDLPPMYEAAFDLPPVYEAMAALDIRDDLAGPTNYGRDETLYNVQSATFTGSTPDWSHAAQLTQGQSNAYVQTITPRIRRPIVQGHSKMYIVFFGREPGVYSSWSACRSRVRGASEAIFSSYRGQNTANAAFEYALERGWTGITGRYGISFNRRQLLVAPERIDFLQAPESAFDTALNAGHDRPRCYLVVLQPDYIPV</sequence>
<organism evidence="3 4">
    <name type="scientific">Armillaria solidipes</name>
    <dbReference type="NCBI Taxonomy" id="1076256"/>
    <lineage>
        <taxon>Eukaryota</taxon>
        <taxon>Fungi</taxon>
        <taxon>Dikarya</taxon>
        <taxon>Basidiomycota</taxon>
        <taxon>Agaricomycotina</taxon>
        <taxon>Agaricomycetes</taxon>
        <taxon>Agaricomycetidae</taxon>
        <taxon>Agaricales</taxon>
        <taxon>Marasmiineae</taxon>
        <taxon>Physalacriaceae</taxon>
        <taxon>Armillaria</taxon>
    </lineage>
</organism>
<accession>A0A2H3BKC9</accession>
<feature type="domain" description="Ribonuclease H1 N-terminal" evidence="2">
    <location>
        <begin position="158"/>
        <end position="200"/>
    </location>
</feature>
<dbReference type="Proteomes" id="UP000218334">
    <property type="component" value="Unassembled WGS sequence"/>
</dbReference>
<dbReference type="Pfam" id="PF01693">
    <property type="entry name" value="Cauli_VI"/>
    <property type="match status" value="1"/>
</dbReference>
<dbReference type="Gene3D" id="3.40.970.10">
    <property type="entry name" value="Ribonuclease H1, N-terminal domain"/>
    <property type="match status" value="1"/>
</dbReference>
<proteinExistence type="predicted"/>
<evidence type="ECO:0000259" key="2">
    <source>
        <dbReference type="Pfam" id="PF01693"/>
    </source>
</evidence>
<evidence type="ECO:0000313" key="3">
    <source>
        <dbReference type="EMBL" id="PBK65017.1"/>
    </source>
</evidence>
<feature type="region of interest" description="Disordered" evidence="1">
    <location>
        <begin position="23"/>
        <end position="73"/>
    </location>
</feature>
<dbReference type="AlphaFoldDB" id="A0A2H3BKC9"/>
<dbReference type="InterPro" id="IPR037056">
    <property type="entry name" value="RNase_H1_N_sf"/>
</dbReference>
<name>A0A2H3BKC9_9AGAR</name>
<evidence type="ECO:0000256" key="1">
    <source>
        <dbReference type="SAM" id="MobiDB-lite"/>
    </source>
</evidence>